<dbReference type="PANTHER" id="PTHR22916">
    <property type="entry name" value="GLYCOSYLTRANSFERASE"/>
    <property type="match status" value="1"/>
</dbReference>
<dbReference type="Pfam" id="PF00535">
    <property type="entry name" value="Glycos_transf_2"/>
    <property type="match status" value="1"/>
</dbReference>
<dbReference type="PANTHER" id="PTHR22916:SF3">
    <property type="entry name" value="UDP-GLCNAC:BETAGAL BETA-1,3-N-ACETYLGLUCOSAMINYLTRANSFERASE-LIKE PROTEIN 1"/>
    <property type="match status" value="1"/>
</dbReference>
<reference evidence="2 3" key="1">
    <citation type="submission" date="2017-06" db="EMBL/GenBank/DDBJ databases">
        <title>Genome sequencing of cyanobaciteial culture collection at National Institute for Environmental Studies (NIES).</title>
        <authorList>
            <person name="Hirose Y."/>
            <person name="Shimura Y."/>
            <person name="Fujisawa T."/>
            <person name="Nakamura Y."/>
            <person name="Kawachi M."/>
        </authorList>
    </citation>
    <scope>NUCLEOTIDE SEQUENCE [LARGE SCALE GENOMIC DNA]</scope>
    <source>
        <strain evidence="2 3">NIES-267</strain>
    </source>
</reference>
<name>A0A1Z4LI52_9CYAN</name>
<evidence type="ECO:0000313" key="3">
    <source>
        <dbReference type="Proteomes" id="UP000218418"/>
    </source>
</evidence>
<dbReference type="Gene3D" id="3.90.550.10">
    <property type="entry name" value="Spore Coat Polysaccharide Biosynthesis Protein SpsA, Chain A"/>
    <property type="match status" value="1"/>
</dbReference>
<dbReference type="OrthoDB" id="9812327at2"/>
<dbReference type="Proteomes" id="UP000218418">
    <property type="component" value="Chromosome"/>
</dbReference>
<dbReference type="CDD" id="cd00761">
    <property type="entry name" value="Glyco_tranf_GTA_type"/>
    <property type="match status" value="1"/>
</dbReference>
<protein>
    <submittedName>
        <fullName evidence="2">Family 2 glycosyl transferase</fullName>
    </submittedName>
</protein>
<proteinExistence type="predicted"/>
<dbReference type="SUPFAM" id="SSF53448">
    <property type="entry name" value="Nucleotide-diphospho-sugar transferases"/>
    <property type="match status" value="1"/>
</dbReference>
<dbReference type="InterPro" id="IPR001173">
    <property type="entry name" value="Glyco_trans_2-like"/>
</dbReference>
<dbReference type="GO" id="GO:0016758">
    <property type="term" value="F:hexosyltransferase activity"/>
    <property type="evidence" value="ECO:0007669"/>
    <property type="project" value="UniProtKB-ARBA"/>
</dbReference>
<evidence type="ECO:0000313" key="2">
    <source>
        <dbReference type="EMBL" id="BAY80859.1"/>
    </source>
</evidence>
<feature type="domain" description="Glycosyltransferase 2-like" evidence="1">
    <location>
        <begin position="6"/>
        <end position="167"/>
    </location>
</feature>
<dbReference type="EMBL" id="AP018227">
    <property type="protein sequence ID" value="BAY80859.1"/>
    <property type="molecule type" value="Genomic_DNA"/>
</dbReference>
<organism evidence="2 3">
    <name type="scientific">Calothrix parasitica NIES-267</name>
    <dbReference type="NCBI Taxonomy" id="1973488"/>
    <lineage>
        <taxon>Bacteria</taxon>
        <taxon>Bacillati</taxon>
        <taxon>Cyanobacteriota</taxon>
        <taxon>Cyanophyceae</taxon>
        <taxon>Nostocales</taxon>
        <taxon>Calotrichaceae</taxon>
        <taxon>Calothrix</taxon>
    </lineage>
</organism>
<gene>
    <name evidence="2" type="ORF">NIES267_03240</name>
</gene>
<keyword evidence="3" id="KW-1185">Reference proteome</keyword>
<dbReference type="AlphaFoldDB" id="A0A1Z4LI52"/>
<evidence type="ECO:0000259" key="1">
    <source>
        <dbReference type="Pfam" id="PF00535"/>
    </source>
</evidence>
<dbReference type="InterPro" id="IPR029044">
    <property type="entry name" value="Nucleotide-diphossugar_trans"/>
</dbReference>
<accession>A0A1Z4LI52</accession>
<keyword evidence="2" id="KW-0808">Transferase</keyword>
<sequence length="313" mass="35723">MNPVFTVVMPAYNAAAYLSQTIESVLSQSFTDFELIIIDDGSTDNTGVIAYKYKKLDSRVKVLFQSNQGVSATRNKGINHSNSKYIAFIDADDKWFPDNLKLHFEHLEKNTDLGISYAKVEFLYPDGKHTGKIARGRLTKLQPQHFLYENPTMTVSNIVVRKEVFAETGCFDCSMSYSEDMNFLFRVACSHWKIEGLNKVLLGYRTTQGGLSSQLYKMEEGWETLISKARAVAPELIKEHYLRARSNHLRYLARRSFRLNLSPKVGVDFLNRALSSDWQIVMREPGTTLVTILAVYGAQLVSYLNLRKFSHFL</sequence>